<dbReference type="RefSeq" id="XP_036536082.1">
    <property type="nucleotide sequence ID" value="XM_036686874.1"/>
</dbReference>
<dbReference type="GeneID" id="59321592"/>
<dbReference type="AlphaFoldDB" id="A0A8H5PIT8"/>
<protein>
    <submittedName>
        <fullName evidence="2">Uncharacterized protein</fullName>
    </submittedName>
</protein>
<keyword evidence="3" id="KW-1185">Reference proteome</keyword>
<name>A0A8H5PIT8_GIBSU</name>
<feature type="compositionally biased region" description="Basic and acidic residues" evidence="1">
    <location>
        <begin position="11"/>
        <end position="29"/>
    </location>
</feature>
<reference evidence="2 3" key="1">
    <citation type="submission" date="2020-05" db="EMBL/GenBank/DDBJ databases">
        <title>Identification and distribution of gene clusters putatively required for synthesis of sphingolipid metabolism inhibitors in phylogenetically diverse species of the filamentous fungus Fusarium.</title>
        <authorList>
            <person name="Kim H.-S."/>
            <person name="Busman M."/>
            <person name="Brown D.W."/>
            <person name="Divon H."/>
            <person name="Uhlig S."/>
            <person name="Proctor R.H."/>
        </authorList>
    </citation>
    <scope>NUCLEOTIDE SEQUENCE [LARGE SCALE GENOMIC DNA]</scope>
    <source>
        <strain evidence="2 3">NRRL 66333</strain>
    </source>
</reference>
<gene>
    <name evidence="2" type="ORF">FSUBG_8462</name>
</gene>
<evidence type="ECO:0000256" key="1">
    <source>
        <dbReference type="SAM" id="MobiDB-lite"/>
    </source>
</evidence>
<evidence type="ECO:0000313" key="3">
    <source>
        <dbReference type="Proteomes" id="UP000547976"/>
    </source>
</evidence>
<proteinExistence type="predicted"/>
<evidence type="ECO:0000313" key="2">
    <source>
        <dbReference type="EMBL" id="KAF5597630.1"/>
    </source>
</evidence>
<organism evidence="2 3">
    <name type="scientific">Gibberella subglutinans</name>
    <name type="common">Fusarium subglutinans</name>
    <dbReference type="NCBI Taxonomy" id="42677"/>
    <lineage>
        <taxon>Eukaryota</taxon>
        <taxon>Fungi</taxon>
        <taxon>Dikarya</taxon>
        <taxon>Ascomycota</taxon>
        <taxon>Pezizomycotina</taxon>
        <taxon>Sordariomycetes</taxon>
        <taxon>Hypocreomycetidae</taxon>
        <taxon>Hypocreales</taxon>
        <taxon>Nectriaceae</taxon>
        <taxon>Fusarium</taxon>
        <taxon>Fusarium fujikuroi species complex</taxon>
    </lineage>
</organism>
<sequence length="85" mass="9459">MIPRVRPCWGETKDEHKKDEDEKGVDHAGRGKRKVSASDGKGSPSPGSPRPTKISATEKTMYDALRKCTRTMAMKLMDSRDSLPK</sequence>
<accession>A0A8H5PIT8</accession>
<comment type="caution">
    <text evidence="2">The sequence shown here is derived from an EMBL/GenBank/DDBJ whole genome shotgun (WGS) entry which is preliminary data.</text>
</comment>
<dbReference type="Proteomes" id="UP000547976">
    <property type="component" value="Unassembled WGS sequence"/>
</dbReference>
<feature type="region of interest" description="Disordered" evidence="1">
    <location>
        <begin position="1"/>
        <end position="59"/>
    </location>
</feature>
<dbReference type="OrthoDB" id="10466700at2759"/>
<dbReference type="EMBL" id="JAAOAV010000116">
    <property type="protein sequence ID" value="KAF5597630.1"/>
    <property type="molecule type" value="Genomic_DNA"/>
</dbReference>